<dbReference type="Pfam" id="PF13365">
    <property type="entry name" value="Trypsin_2"/>
    <property type="match status" value="1"/>
</dbReference>
<dbReference type="Gene3D" id="2.40.10.120">
    <property type="match status" value="2"/>
</dbReference>
<evidence type="ECO:0000256" key="1">
    <source>
        <dbReference type="ARBA" id="ARBA00022670"/>
    </source>
</evidence>
<gene>
    <name evidence="6" type="ORF">RHSIM_Rhsim13G0038400</name>
</gene>
<keyword evidence="7" id="KW-1185">Reference proteome</keyword>
<dbReference type="OrthoDB" id="10345074at2759"/>
<accession>A0A834L854</accession>
<keyword evidence="1" id="KW-0645">Protease</keyword>
<evidence type="ECO:0000313" key="6">
    <source>
        <dbReference type="EMBL" id="KAF7121138.1"/>
    </source>
</evidence>
<dbReference type="GO" id="GO:0004252">
    <property type="term" value="F:serine-type endopeptidase activity"/>
    <property type="evidence" value="ECO:0007669"/>
    <property type="project" value="TreeGrafter"/>
</dbReference>
<dbReference type="GO" id="GO:0006508">
    <property type="term" value="P:proteolysis"/>
    <property type="evidence" value="ECO:0007669"/>
    <property type="project" value="UniProtKB-KW"/>
</dbReference>
<dbReference type="InterPro" id="IPR009003">
    <property type="entry name" value="Peptidase_S1_PA"/>
</dbReference>
<dbReference type="PANTHER" id="PTHR45980">
    <property type="match status" value="1"/>
</dbReference>
<dbReference type="SUPFAM" id="SSF50494">
    <property type="entry name" value="Trypsin-like serine proteases"/>
    <property type="match status" value="2"/>
</dbReference>
<feature type="domain" description="PDZ" evidence="4">
    <location>
        <begin position="289"/>
        <end position="389"/>
    </location>
</feature>
<comment type="caution">
    <text evidence="6">The sequence shown here is derived from an EMBL/GenBank/DDBJ whole genome shotgun (WGS) entry which is preliminary data.</text>
</comment>
<evidence type="ECO:0008006" key="8">
    <source>
        <dbReference type="Google" id="ProtNLM"/>
    </source>
</evidence>
<sequence length="716" mass="79863">MSSSLIIKSSSSDIILSFLCKSNKPKPSAAKFPNRMVLCSLSRSSPITLSKSSSVRDLVSSLGHTIVDWAKDCDSHGNDEEEEEEEEEASITVICVRVEPNFAFPWKMEQEEGCRSGFIVSGRKVLTSAGAVDLHQEVKLKKGNCDVWYTATVLSVAFDTDLAILTVNDDKFWKGVKPLEFGDMPAPGEKITVTGYPHGADYVSVIKGCVSGVGMKRYAISEADLPAFEVKVAWNLGKVGGPVFNGRGKCVGMILQHEDDKVGVVPAESIKHFIQDFDKNGAYTGLPILGIKWQKMESSSFRLFMKMGHDQQGVLITEVMPNYPEFEILKPYDIILSIDGISINNDGTVPFQEGQRIEFSYLIAQKYKGDKIVIRVLRDAKIHELTTQLPTHKQFVPANITGMPPQYYIIGGFVFTTLSIPYLQAVDGRYGGYEIPEEDKVFSQAFYEERVVLCQVLKADITIGYDGVDSVQNQVLVTFNDKPVKGLKSLVSMVDSCDEEFLKFTLENNNNTSAIIRYFSSRASVRDAISSLGERLLDWAEDLEADDDGEHEPENILQLYAVVEVLCIKPEPDFSSPWEREQQVSYGTGLIVSGRRVLTTARSVDHHTLVKLKKRNCDTRYNATVLAIAPECDLAMLAVHDDEFWKGVKPVEFGDMPSPGEKVIITGYRNDSYYLSLMTARVSRLGMTRNSFWGNKLLAFQNKKASLVRCLFDVEF</sequence>
<evidence type="ECO:0000259" key="4">
    <source>
        <dbReference type="Pfam" id="PF13180"/>
    </source>
</evidence>
<dbReference type="InterPro" id="IPR001478">
    <property type="entry name" value="PDZ"/>
</dbReference>
<evidence type="ECO:0000313" key="7">
    <source>
        <dbReference type="Proteomes" id="UP000626092"/>
    </source>
</evidence>
<evidence type="ECO:0000256" key="2">
    <source>
        <dbReference type="ARBA" id="ARBA00022801"/>
    </source>
</evidence>
<name>A0A834L854_RHOSS</name>
<keyword evidence="2" id="KW-0378">Hydrolase</keyword>
<dbReference type="Pfam" id="PF17815">
    <property type="entry name" value="PDZ_3"/>
    <property type="match status" value="1"/>
</dbReference>
<evidence type="ECO:0000256" key="3">
    <source>
        <dbReference type="ARBA" id="ARBA00022825"/>
    </source>
</evidence>
<dbReference type="Proteomes" id="UP000626092">
    <property type="component" value="Unassembled WGS sequence"/>
</dbReference>
<feature type="domain" description="Protease Do-like PDZ" evidence="5">
    <location>
        <begin position="396"/>
        <end position="510"/>
    </location>
</feature>
<dbReference type="Gene3D" id="2.30.42.10">
    <property type="match status" value="1"/>
</dbReference>
<dbReference type="EMBL" id="WJXA01000013">
    <property type="protein sequence ID" value="KAF7121138.1"/>
    <property type="molecule type" value="Genomic_DNA"/>
</dbReference>
<dbReference type="PANTHER" id="PTHR45980:SF18">
    <property type="entry name" value="PROTEASE DO-LIKE 9"/>
    <property type="match status" value="1"/>
</dbReference>
<evidence type="ECO:0000259" key="5">
    <source>
        <dbReference type="Pfam" id="PF17815"/>
    </source>
</evidence>
<keyword evidence="3" id="KW-0720">Serine protease</keyword>
<dbReference type="InterPro" id="IPR046449">
    <property type="entry name" value="DEGP_PDZ_sf"/>
</dbReference>
<dbReference type="AlphaFoldDB" id="A0A834L854"/>
<dbReference type="InterPro" id="IPR036034">
    <property type="entry name" value="PDZ_sf"/>
</dbReference>
<dbReference type="Pfam" id="PF13180">
    <property type="entry name" value="PDZ_2"/>
    <property type="match status" value="1"/>
</dbReference>
<dbReference type="InterPro" id="IPR041517">
    <property type="entry name" value="DEGP_PDZ"/>
</dbReference>
<organism evidence="6 7">
    <name type="scientific">Rhododendron simsii</name>
    <name type="common">Sims's rhododendron</name>
    <dbReference type="NCBI Taxonomy" id="118357"/>
    <lineage>
        <taxon>Eukaryota</taxon>
        <taxon>Viridiplantae</taxon>
        <taxon>Streptophyta</taxon>
        <taxon>Embryophyta</taxon>
        <taxon>Tracheophyta</taxon>
        <taxon>Spermatophyta</taxon>
        <taxon>Magnoliopsida</taxon>
        <taxon>eudicotyledons</taxon>
        <taxon>Gunneridae</taxon>
        <taxon>Pentapetalae</taxon>
        <taxon>asterids</taxon>
        <taxon>Ericales</taxon>
        <taxon>Ericaceae</taxon>
        <taxon>Ericoideae</taxon>
        <taxon>Rhodoreae</taxon>
        <taxon>Rhododendron</taxon>
    </lineage>
</organism>
<dbReference type="SUPFAM" id="SSF50156">
    <property type="entry name" value="PDZ domain-like"/>
    <property type="match status" value="1"/>
</dbReference>
<dbReference type="Gene3D" id="3.20.190.20">
    <property type="match status" value="1"/>
</dbReference>
<reference evidence="6" key="1">
    <citation type="submission" date="2019-11" db="EMBL/GenBank/DDBJ databases">
        <authorList>
            <person name="Liu Y."/>
            <person name="Hou J."/>
            <person name="Li T.-Q."/>
            <person name="Guan C.-H."/>
            <person name="Wu X."/>
            <person name="Wu H.-Z."/>
            <person name="Ling F."/>
            <person name="Zhang R."/>
            <person name="Shi X.-G."/>
            <person name="Ren J.-P."/>
            <person name="Chen E.-F."/>
            <person name="Sun J.-M."/>
        </authorList>
    </citation>
    <scope>NUCLEOTIDE SEQUENCE</scope>
    <source>
        <strain evidence="6">Adult_tree_wgs_1</strain>
        <tissue evidence="6">Leaves</tissue>
    </source>
</reference>
<proteinExistence type="predicted"/>
<protein>
    <recommendedName>
        <fullName evidence="8">Protease Do-like PDZ domain-containing protein</fullName>
    </recommendedName>
</protein>